<protein>
    <submittedName>
        <fullName evidence="2">Transporter protein AatB</fullName>
    </submittedName>
</protein>
<organism evidence="2">
    <name type="scientific">Escherichia coli</name>
    <dbReference type="NCBI Taxonomy" id="562"/>
    <lineage>
        <taxon>Bacteria</taxon>
        <taxon>Pseudomonadati</taxon>
        <taxon>Pseudomonadota</taxon>
        <taxon>Gammaproteobacteria</taxon>
        <taxon>Enterobacterales</taxon>
        <taxon>Enterobacteriaceae</taxon>
        <taxon>Escherichia</taxon>
    </lineage>
</organism>
<name>A0A7I9AVE4_ECOLX</name>
<evidence type="ECO:0000313" key="2">
    <source>
        <dbReference type="EMBL" id="CAD6025074.1"/>
    </source>
</evidence>
<gene>
    <name evidence="2" type="primary">aatB</name>
    <name evidence="2" type="ORF">ETECE562_05261</name>
</gene>
<accession>A0A7I9AVE4</accession>
<dbReference type="RefSeq" id="WP_001486749.1">
    <property type="nucleotide sequence ID" value="NZ_BDOV01000048.1"/>
</dbReference>
<reference evidence="2" key="1">
    <citation type="submission" date="2020-09" db="EMBL/GenBank/DDBJ databases">
        <authorList>
            <person name="Page A."/>
            <person name="Bastkowski S."/>
        </authorList>
    </citation>
    <scope>NUCLEOTIDE SEQUENCE [LARGE SCALE GENOMIC DNA]</scope>
    <source>
        <strain evidence="2">L6_E562_ETEC</strain>
        <plasmid evidence="2">4</plasmid>
    </source>
</reference>
<dbReference type="EMBL" id="LR883003">
    <property type="protein sequence ID" value="CAD6025074.1"/>
    <property type="molecule type" value="Genomic_DNA"/>
</dbReference>
<geneLocation type="plasmid" evidence="2">
    <name>4</name>
</geneLocation>
<evidence type="ECO:0000256" key="1">
    <source>
        <dbReference type="SAM" id="Coils"/>
    </source>
</evidence>
<feature type="coiled-coil region" evidence="1">
    <location>
        <begin position="74"/>
        <end position="132"/>
    </location>
</feature>
<dbReference type="AlphaFoldDB" id="A0A7I9AVE4"/>
<sequence length="255" mass="28670">MNYIKCICFLLVSLLPGIAQSHLLSWYGILRGDSVISYKSPVNGIIEYLNCTPGSDKDDTRIFKIASVDNVSKKDILELKLHRARDEYKKYKDDYENASNAYNEGLIAKNELRDIGSKMKDAVINLKELESEIISLNYINELSNPHVQGKFVCQDVFVSQGSYITSGDLIMNIEMINKYRIEIKFDPVTTNLKKKAIRYRSLVNGSTGDAKLILTKNITNNSGMEGVKSAILELENNGNLSSDLLDTAFEITLHD</sequence>
<keyword evidence="2" id="KW-0614">Plasmid</keyword>
<proteinExistence type="predicted"/>
<keyword evidence="1" id="KW-0175">Coiled coil</keyword>